<comment type="similarity">
    <text evidence="6">Belongs to the inorganic carbon transporter (TC 9.A.2) DabA family.</text>
</comment>
<evidence type="ECO:0000256" key="3">
    <source>
        <dbReference type="ARBA" id="ARBA00022723"/>
    </source>
</evidence>
<evidence type="ECO:0000313" key="7">
    <source>
        <dbReference type="EMBL" id="CAH0996077.1"/>
    </source>
</evidence>
<comment type="subcellular location">
    <subcellularLocation>
        <location evidence="6">Cell membrane</location>
        <topology evidence="6">Peripheral membrane protein</topology>
    </subcellularLocation>
</comment>
<dbReference type="PANTHER" id="PTHR38344:SF1">
    <property type="entry name" value="INORGANIC CARBON TRANSPORTER SUBUNIT DABA-RELATED"/>
    <property type="match status" value="1"/>
</dbReference>
<feature type="binding site" evidence="6">
    <location>
        <position position="337"/>
    </location>
    <ligand>
        <name>Zn(2+)</name>
        <dbReference type="ChEBI" id="CHEBI:29105"/>
    </ligand>
</feature>
<feature type="binding site" evidence="6">
    <location>
        <position position="523"/>
    </location>
    <ligand>
        <name>Zn(2+)</name>
        <dbReference type="ChEBI" id="CHEBI:29105"/>
    </ligand>
</feature>
<protein>
    <recommendedName>
        <fullName evidence="6">Probable inorganic carbon transporter subunit DabA</fullName>
    </recommendedName>
</protein>
<keyword evidence="5 6" id="KW-0472">Membrane</keyword>
<dbReference type="PANTHER" id="PTHR38344">
    <property type="entry name" value="UPF0753 PROTEIN AQ_863"/>
    <property type="match status" value="1"/>
</dbReference>
<keyword evidence="3 6" id="KW-0479">Metal-binding</keyword>
<evidence type="ECO:0000256" key="6">
    <source>
        <dbReference type="HAMAP-Rule" id="MF_01871"/>
    </source>
</evidence>
<dbReference type="Pfam" id="PF10070">
    <property type="entry name" value="DabA"/>
    <property type="match status" value="1"/>
</dbReference>
<dbReference type="EMBL" id="CAKLPY010000002">
    <property type="protein sequence ID" value="CAH0996077.1"/>
    <property type="molecule type" value="Genomic_DNA"/>
</dbReference>
<organism evidence="7 8">
    <name type="scientific">Emticicia aquatica</name>
    <dbReference type="NCBI Taxonomy" id="1681835"/>
    <lineage>
        <taxon>Bacteria</taxon>
        <taxon>Pseudomonadati</taxon>
        <taxon>Bacteroidota</taxon>
        <taxon>Cytophagia</taxon>
        <taxon>Cytophagales</taxon>
        <taxon>Leadbetterellaceae</taxon>
        <taxon>Emticicia</taxon>
    </lineage>
</organism>
<comment type="subunit">
    <text evidence="6">Forms a complex with DabB.</text>
</comment>
<comment type="cofactor">
    <cofactor evidence="6">
        <name>Zn(2+)</name>
        <dbReference type="ChEBI" id="CHEBI:29105"/>
    </cofactor>
</comment>
<comment type="function">
    <text evidence="6">Part of an energy-coupled inorganic carbon pump.</text>
</comment>
<feature type="binding site" evidence="6">
    <location>
        <position position="508"/>
    </location>
    <ligand>
        <name>Zn(2+)</name>
        <dbReference type="ChEBI" id="CHEBI:29105"/>
    </ligand>
</feature>
<sequence length="837" mass="95660">MKKNHSNGSSSRFDEHELLHELKHFLPAQAPLKDFVHHNTLHAFQDSKFYDAIRRASKLFGYKVSLSLDEYRMLYDKKQINPAILERKIIERKGKTQAEEWKAKALYGKYDTSISPRIGVLRSNWKKKYYIDLDLLVHPLLFRILCSYLDQGISIWSFPVSHKGFLASMREIEQNTFSSFFKSSRAKNLLLKGECTIEELLTIVVEDKSLFNQYVFDQQFAHQGWSGMVSAVEDLPQTLLDQKKISLKELIIFELLLEIDALDTKFGENWTSLSHRLETQTDLFADVPKNELSELLEIWQDAFEWTYYDQVLAGIKMDKKHIESSKEKTFQAMFCIDDRECSIRRYLEKFDEGCQTYGTAGFFGVEFFYKPVHANSSTKQCPAPVTPKYLIKEEIENAKAKKNNDIHFGKQTHSLFSGWFIAQTVGFWSAFRLFLNIFRPSENAATVSSFKHMDKSSTLSIENKNIDDKEDGLQIGFTVEEMAFRVGNLLNSIGLVKDFASIVYVVGHGASSVNNTHYAGYDCGACSGRPGSINARVVSFMANHVGVRAILKTQGIDIPESTQFVGALHDTTRDEIAFYDIDILSEENQIKHAKNELLFAKGLDFNAKERSRRFESIDTKLSAEEIHEKIRTRSVSLFEPRPELNHATNALCIVGRRGMSENLFLDRRSFMNSFDYKVDPEGKFLVNILNAVAPVCGGINLEYYFSRVDNHKLGAGSKLPHNVMGLFGVANGIDGDLRPGLPSQMIEVHDPIRLLVIVEHFTDVVLASIQKSAQTYEWFFNEWIHLVVVNPVSKELSYFKDGGFETYEPLQTELQSVSDIEDLVESHQENFPVYLIK</sequence>
<feature type="binding site" evidence="6">
    <location>
        <position position="335"/>
    </location>
    <ligand>
        <name>Zn(2+)</name>
        <dbReference type="ChEBI" id="CHEBI:29105"/>
    </ligand>
</feature>
<comment type="caution">
    <text evidence="7">The sequence shown here is derived from an EMBL/GenBank/DDBJ whole genome shotgun (WGS) entry which is preliminary data.</text>
</comment>
<keyword evidence="8" id="KW-1185">Reference proteome</keyword>
<dbReference type="Proteomes" id="UP000837932">
    <property type="component" value="Unassembled WGS sequence"/>
</dbReference>
<evidence type="ECO:0000313" key="8">
    <source>
        <dbReference type="Proteomes" id="UP000837932"/>
    </source>
</evidence>
<gene>
    <name evidence="6" type="primary">dabA</name>
    <name evidence="7" type="ORF">EMA8858_02207</name>
</gene>
<keyword evidence="2 6" id="KW-1003">Cell membrane</keyword>
<evidence type="ECO:0000256" key="5">
    <source>
        <dbReference type="ARBA" id="ARBA00023136"/>
    </source>
</evidence>
<keyword evidence="4 6" id="KW-0862">Zinc</keyword>
<dbReference type="InterPro" id="IPR018752">
    <property type="entry name" value="DabA"/>
</dbReference>
<evidence type="ECO:0000256" key="1">
    <source>
        <dbReference type="ARBA" id="ARBA00022448"/>
    </source>
</evidence>
<keyword evidence="1 6" id="KW-0813">Transport</keyword>
<dbReference type="RefSeq" id="WP_238806646.1">
    <property type="nucleotide sequence ID" value="NZ_CAKLPY010000002.1"/>
</dbReference>
<reference evidence="7" key="1">
    <citation type="submission" date="2021-12" db="EMBL/GenBank/DDBJ databases">
        <authorList>
            <person name="Rodrigo-Torres L."/>
            <person name="Arahal R. D."/>
            <person name="Lucena T."/>
        </authorList>
    </citation>
    <scope>NUCLEOTIDE SEQUENCE</scope>
    <source>
        <strain evidence="7">CECT 8858</strain>
    </source>
</reference>
<proteinExistence type="inferred from homology"/>
<accession>A0ABM9AR11</accession>
<dbReference type="HAMAP" id="MF_01871">
    <property type="entry name" value="DabA"/>
    <property type="match status" value="1"/>
</dbReference>
<name>A0ABM9AR11_9BACT</name>
<evidence type="ECO:0000256" key="4">
    <source>
        <dbReference type="ARBA" id="ARBA00022833"/>
    </source>
</evidence>
<evidence type="ECO:0000256" key="2">
    <source>
        <dbReference type="ARBA" id="ARBA00022475"/>
    </source>
</evidence>